<evidence type="ECO:0000313" key="3">
    <source>
        <dbReference type="Proteomes" id="UP000005442"/>
    </source>
</evidence>
<sequence length="166" mass="17874">MGARRAGVTGADDEATPDSEYAAQLEQATRGLLALNVAVLEEVEKRVGLPILRALQSLQRLGPSLVTELGQDLDLVPSSASRLSDRLTEAGLITRGVAPMNRRATILELTDAGRAILDGVVADRVQRFRYVTEQMSSREREDLLKGATAFTAAYNLMAKHPGADDT</sequence>
<feature type="domain" description="HTH marR-type" evidence="1">
    <location>
        <begin position="18"/>
        <end position="152"/>
    </location>
</feature>
<evidence type="ECO:0000313" key="2">
    <source>
        <dbReference type="EMBL" id="AEV71484.1"/>
    </source>
</evidence>
<proteinExistence type="predicted"/>
<dbReference type="STRING" id="710685.MycrhN_0853"/>
<dbReference type="HOGENOM" id="CLU_083287_22_1_11"/>
<evidence type="ECO:0000259" key="1">
    <source>
        <dbReference type="PROSITE" id="PS50995"/>
    </source>
</evidence>
<keyword evidence="3" id="KW-1185">Reference proteome</keyword>
<dbReference type="InterPro" id="IPR000835">
    <property type="entry name" value="HTH_MarR-typ"/>
</dbReference>
<dbReference type="EMBL" id="CP003169">
    <property type="protein sequence ID" value="AEV71484.1"/>
    <property type="molecule type" value="Genomic_DNA"/>
</dbReference>
<dbReference type="PROSITE" id="PS50995">
    <property type="entry name" value="HTH_MARR_2"/>
    <property type="match status" value="1"/>
</dbReference>
<dbReference type="PANTHER" id="PTHR33164">
    <property type="entry name" value="TRANSCRIPTIONAL REGULATOR, MARR FAMILY"/>
    <property type="match status" value="1"/>
</dbReference>
<dbReference type="InterPro" id="IPR039422">
    <property type="entry name" value="MarR/SlyA-like"/>
</dbReference>
<dbReference type="GO" id="GO:0003700">
    <property type="term" value="F:DNA-binding transcription factor activity"/>
    <property type="evidence" value="ECO:0007669"/>
    <property type="project" value="InterPro"/>
</dbReference>
<organism evidence="2 3">
    <name type="scientific">Mycolicibacterium rhodesiae (strain NBB3)</name>
    <name type="common">Mycobacterium rhodesiae</name>
    <dbReference type="NCBI Taxonomy" id="710685"/>
    <lineage>
        <taxon>Bacteria</taxon>
        <taxon>Bacillati</taxon>
        <taxon>Actinomycetota</taxon>
        <taxon>Actinomycetes</taxon>
        <taxon>Mycobacteriales</taxon>
        <taxon>Mycobacteriaceae</taxon>
        <taxon>Mycolicibacterium</taxon>
    </lineage>
</organism>
<dbReference type="GO" id="GO:0006950">
    <property type="term" value="P:response to stress"/>
    <property type="evidence" value="ECO:0007669"/>
    <property type="project" value="TreeGrafter"/>
</dbReference>
<accession>G8RRP3</accession>
<dbReference type="InterPro" id="IPR036390">
    <property type="entry name" value="WH_DNA-bd_sf"/>
</dbReference>
<dbReference type="Pfam" id="PF01047">
    <property type="entry name" value="MarR"/>
    <property type="match status" value="1"/>
</dbReference>
<dbReference type="PANTHER" id="PTHR33164:SF94">
    <property type="entry name" value="TRANSCRIPTIONAL REGULATORY PROTEIN-RELATED"/>
    <property type="match status" value="1"/>
</dbReference>
<dbReference type="SMART" id="SM00347">
    <property type="entry name" value="HTH_MARR"/>
    <property type="match status" value="1"/>
</dbReference>
<dbReference type="AlphaFoldDB" id="G8RRP3"/>
<dbReference type="Gene3D" id="1.10.10.10">
    <property type="entry name" value="Winged helix-like DNA-binding domain superfamily/Winged helix DNA-binding domain"/>
    <property type="match status" value="1"/>
</dbReference>
<dbReference type="InterPro" id="IPR036388">
    <property type="entry name" value="WH-like_DNA-bd_sf"/>
</dbReference>
<protein>
    <submittedName>
        <fullName evidence="2">Transcriptional regulator</fullName>
    </submittedName>
</protein>
<dbReference type="eggNOG" id="COG1846">
    <property type="taxonomic scope" value="Bacteria"/>
</dbReference>
<dbReference type="SUPFAM" id="SSF46785">
    <property type="entry name" value="Winged helix' DNA-binding domain"/>
    <property type="match status" value="1"/>
</dbReference>
<reference evidence="2 3" key="1">
    <citation type="submission" date="2011-12" db="EMBL/GenBank/DDBJ databases">
        <title>Complete sequence of Mycobacterium rhodesiae NBB3.</title>
        <authorList>
            <consortium name="US DOE Joint Genome Institute"/>
            <person name="Lucas S."/>
            <person name="Han J."/>
            <person name="Lapidus A."/>
            <person name="Cheng J.-F."/>
            <person name="Goodwin L."/>
            <person name="Pitluck S."/>
            <person name="Peters L."/>
            <person name="Mikhailova N."/>
            <person name="Gu W."/>
            <person name="Detter J.C."/>
            <person name="Han C."/>
            <person name="Tapia R."/>
            <person name="Land M."/>
            <person name="Hauser L."/>
            <person name="Kyrpides N."/>
            <person name="Ivanova N."/>
            <person name="Pagani I."/>
            <person name="Mattes T."/>
            <person name="Holmes A."/>
            <person name="Rutledge P."/>
            <person name="Paulsen I."/>
            <person name="Coleman N."/>
            <person name="Woyke T."/>
        </authorList>
    </citation>
    <scope>NUCLEOTIDE SEQUENCE [LARGE SCALE GENOMIC DNA]</scope>
    <source>
        <strain evidence="2 3">NBB3</strain>
    </source>
</reference>
<dbReference type="OrthoDB" id="3573114at2"/>
<name>G8RRP3_MYCRN</name>
<dbReference type="Proteomes" id="UP000005442">
    <property type="component" value="Chromosome"/>
</dbReference>
<dbReference type="RefSeq" id="WP_014209299.1">
    <property type="nucleotide sequence ID" value="NC_016604.1"/>
</dbReference>
<dbReference type="KEGG" id="mrh:MycrhN_0853"/>
<gene>
    <name evidence="2" type="ordered locus">MycrhN_0853</name>
</gene>
<dbReference type="PATRIC" id="fig|710685.3.peg.860"/>